<dbReference type="GO" id="GO:0005524">
    <property type="term" value="F:ATP binding"/>
    <property type="evidence" value="ECO:0007669"/>
    <property type="project" value="UniProtKB-KW"/>
</dbReference>
<dbReference type="InterPro" id="IPR017911">
    <property type="entry name" value="MacB-like_ATP-bd"/>
</dbReference>
<name>A0A7X9LEQ2_STRRT</name>
<comment type="similarity">
    <text evidence="1">Belongs to the ABC transporter superfamily.</text>
</comment>
<keyword evidence="5" id="KW-0029">Amino-acid transport</keyword>
<dbReference type="GO" id="GO:0016887">
    <property type="term" value="F:ATP hydrolysis activity"/>
    <property type="evidence" value="ECO:0007669"/>
    <property type="project" value="InterPro"/>
</dbReference>
<feature type="domain" description="ABC transporter" evidence="6">
    <location>
        <begin position="112"/>
        <end position="339"/>
    </location>
</feature>
<dbReference type="Gene3D" id="1.10.287.490">
    <property type="entry name" value="Helix hairpin bin"/>
    <property type="match status" value="1"/>
</dbReference>
<evidence type="ECO:0000256" key="5">
    <source>
        <dbReference type="ARBA" id="ARBA00022970"/>
    </source>
</evidence>
<evidence type="ECO:0000313" key="7">
    <source>
        <dbReference type="EMBL" id="NMD49803.1"/>
    </source>
</evidence>
<dbReference type="PROSITE" id="PS00211">
    <property type="entry name" value="ABC_TRANSPORTER_1"/>
    <property type="match status" value="1"/>
</dbReference>
<gene>
    <name evidence="7" type="ORF">HHO37_09045</name>
</gene>
<dbReference type="PROSITE" id="PS50893">
    <property type="entry name" value="ABC_TRANSPORTER_2"/>
    <property type="match status" value="1"/>
</dbReference>
<evidence type="ECO:0000256" key="1">
    <source>
        <dbReference type="ARBA" id="ARBA00005417"/>
    </source>
</evidence>
<dbReference type="Gene3D" id="3.40.50.1820">
    <property type="entry name" value="alpha/beta hydrolase"/>
    <property type="match status" value="1"/>
</dbReference>
<dbReference type="EMBL" id="JABASA010000022">
    <property type="protein sequence ID" value="NMD49803.1"/>
    <property type="molecule type" value="Genomic_DNA"/>
</dbReference>
<dbReference type="AlphaFoldDB" id="A0A7X9LEQ2"/>
<evidence type="ECO:0000313" key="8">
    <source>
        <dbReference type="Proteomes" id="UP000532121"/>
    </source>
</evidence>
<dbReference type="Pfam" id="PF00005">
    <property type="entry name" value="ABC_tran"/>
    <property type="match status" value="1"/>
</dbReference>
<dbReference type="SMART" id="SM00382">
    <property type="entry name" value="AAA"/>
    <property type="match status" value="1"/>
</dbReference>
<dbReference type="InterPro" id="IPR003439">
    <property type="entry name" value="ABC_transporter-like_ATP-bd"/>
</dbReference>
<dbReference type="InterPro" id="IPR027417">
    <property type="entry name" value="P-loop_NTPase"/>
</dbReference>
<keyword evidence="4 7" id="KW-0067">ATP-binding</keyword>
<reference evidence="7 8" key="1">
    <citation type="submission" date="2020-04" db="EMBL/GenBank/DDBJ databases">
        <title>MicrobeNet Type strains.</title>
        <authorList>
            <person name="Nicholson A.C."/>
        </authorList>
    </citation>
    <scope>NUCLEOTIDE SEQUENCE [LARGE SCALE GENOMIC DNA]</scope>
    <source>
        <strain evidence="7 8">DSM 22768</strain>
    </source>
</reference>
<dbReference type="InterPro" id="IPR017871">
    <property type="entry name" value="ABC_transporter-like_CS"/>
</dbReference>
<dbReference type="PANTHER" id="PTHR42798:SF2">
    <property type="entry name" value="ABC TRANSPORTER ATP-BINDING PROTEIN MG467-RELATED"/>
    <property type="match status" value="1"/>
</dbReference>
<dbReference type="RefSeq" id="WP_193523929.1">
    <property type="nucleotide sequence ID" value="NZ_JABASA010000022.1"/>
</dbReference>
<evidence type="ECO:0000256" key="4">
    <source>
        <dbReference type="ARBA" id="ARBA00022840"/>
    </source>
</evidence>
<organism evidence="7 8">
    <name type="scientific">Streptococcus ratti</name>
    <dbReference type="NCBI Taxonomy" id="1341"/>
    <lineage>
        <taxon>Bacteria</taxon>
        <taxon>Bacillati</taxon>
        <taxon>Bacillota</taxon>
        <taxon>Bacilli</taxon>
        <taxon>Lactobacillales</taxon>
        <taxon>Streptococcaceae</taxon>
        <taxon>Streptococcus</taxon>
    </lineage>
</organism>
<dbReference type="GO" id="GO:0098796">
    <property type="term" value="C:membrane protein complex"/>
    <property type="evidence" value="ECO:0007669"/>
    <property type="project" value="UniProtKB-ARBA"/>
</dbReference>
<dbReference type="GO" id="GO:0022857">
    <property type="term" value="F:transmembrane transporter activity"/>
    <property type="evidence" value="ECO:0007669"/>
    <property type="project" value="UniProtKB-ARBA"/>
</dbReference>
<protein>
    <submittedName>
        <fullName evidence="7">ABC transporter ATP-binding protein</fullName>
    </submittedName>
</protein>
<sequence>MGEKLEKMLLRERSNFLNEAQVYQQYCQNNKNKTTVLSETKIYNIESEDYYVDSSKDTRHRWDDVSASKVTYIKGVGSHLSMLNDEEMLTVNRNHLLDILKECYSNKKDLIIKTENLIKEYGNSSIKLRALNNVSLDIYAGEFLVVLGTSGSGKSTLLNSLSTLEEFDAGKLWYYGEPVNHSDKKQILKIRKDYIGFVFQQYHLIPNLNVIDNIATGSYLAKDSLDMGKILKELSLDDKLDKYPNQLSGGEQQRVSIARALAKNSRIIFCDEPTGALDTKTGIAVLKILKELQKLYGITIILVTHNNQIASIADRVLHMRDGAITKVDNHAAPLKVEEVDWL</sequence>
<evidence type="ECO:0000256" key="2">
    <source>
        <dbReference type="ARBA" id="ARBA00022448"/>
    </source>
</evidence>
<dbReference type="FunFam" id="3.40.50.300:FF:000032">
    <property type="entry name" value="Export ABC transporter ATP-binding protein"/>
    <property type="match status" value="1"/>
</dbReference>
<evidence type="ECO:0000259" key="6">
    <source>
        <dbReference type="PROSITE" id="PS50893"/>
    </source>
</evidence>
<evidence type="ECO:0000256" key="3">
    <source>
        <dbReference type="ARBA" id="ARBA00022741"/>
    </source>
</evidence>
<keyword evidence="2" id="KW-0813">Transport</keyword>
<dbReference type="Gene3D" id="3.40.50.300">
    <property type="entry name" value="P-loop containing nucleotide triphosphate hydrolases"/>
    <property type="match status" value="1"/>
</dbReference>
<dbReference type="InterPro" id="IPR003593">
    <property type="entry name" value="AAA+_ATPase"/>
</dbReference>
<comment type="caution">
    <text evidence="7">The sequence shown here is derived from an EMBL/GenBank/DDBJ whole genome shotgun (WGS) entry which is preliminary data.</text>
</comment>
<dbReference type="GO" id="GO:0006865">
    <property type="term" value="P:amino acid transport"/>
    <property type="evidence" value="ECO:0007669"/>
    <property type="project" value="UniProtKB-KW"/>
</dbReference>
<keyword evidence="3" id="KW-0547">Nucleotide-binding</keyword>
<proteinExistence type="inferred from homology"/>
<dbReference type="PANTHER" id="PTHR42798">
    <property type="entry name" value="LIPOPROTEIN-RELEASING SYSTEM ATP-BINDING PROTEIN LOLD"/>
    <property type="match status" value="1"/>
</dbReference>
<dbReference type="SUPFAM" id="SSF52540">
    <property type="entry name" value="P-loop containing nucleoside triphosphate hydrolases"/>
    <property type="match status" value="1"/>
</dbReference>
<dbReference type="InterPro" id="IPR029058">
    <property type="entry name" value="AB_hydrolase_fold"/>
</dbReference>
<accession>A0A7X9LEQ2</accession>
<dbReference type="Proteomes" id="UP000532121">
    <property type="component" value="Unassembled WGS sequence"/>
</dbReference>
<dbReference type="CDD" id="cd03255">
    <property type="entry name" value="ABC_MJ0796_LolCDE_FtsE"/>
    <property type="match status" value="1"/>
</dbReference>